<dbReference type="SUPFAM" id="SSF52058">
    <property type="entry name" value="L domain-like"/>
    <property type="match status" value="1"/>
</dbReference>
<dbReference type="AlphaFoldDB" id="A0A653CFM2"/>
<keyword evidence="6" id="KW-1185">Reference proteome</keyword>
<keyword evidence="3" id="KW-0472">Membrane</keyword>
<accession>A0A653CFM2</accession>
<dbReference type="OrthoDB" id="6765403at2759"/>
<dbReference type="PANTHER" id="PTHR24366">
    <property type="entry name" value="IG(IMMUNOGLOBULIN) AND LRR(LEUCINE RICH REPEAT) DOMAINS"/>
    <property type="match status" value="1"/>
</dbReference>
<evidence type="ECO:0000313" key="6">
    <source>
        <dbReference type="Proteomes" id="UP000410492"/>
    </source>
</evidence>
<evidence type="ECO:0000256" key="1">
    <source>
        <dbReference type="ARBA" id="ARBA00022614"/>
    </source>
</evidence>
<organism evidence="5 6">
    <name type="scientific">Callosobruchus maculatus</name>
    <name type="common">Southern cowpea weevil</name>
    <name type="synonym">Pulse bruchid</name>
    <dbReference type="NCBI Taxonomy" id="64391"/>
    <lineage>
        <taxon>Eukaryota</taxon>
        <taxon>Metazoa</taxon>
        <taxon>Ecdysozoa</taxon>
        <taxon>Arthropoda</taxon>
        <taxon>Hexapoda</taxon>
        <taxon>Insecta</taxon>
        <taxon>Pterygota</taxon>
        <taxon>Neoptera</taxon>
        <taxon>Endopterygota</taxon>
        <taxon>Coleoptera</taxon>
        <taxon>Polyphaga</taxon>
        <taxon>Cucujiformia</taxon>
        <taxon>Chrysomeloidea</taxon>
        <taxon>Chrysomelidae</taxon>
        <taxon>Bruchinae</taxon>
        <taxon>Bruchini</taxon>
        <taxon>Callosobruchus</taxon>
    </lineage>
</organism>
<feature type="chain" id="PRO_5024883410" description="LRRCT domain-containing protein" evidence="4">
    <location>
        <begin position="19"/>
        <end position="757"/>
    </location>
</feature>
<evidence type="ECO:0000313" key="5">
    <source>
        <dbReference type="EMBL" id="VEN46735.1"/>
    </source>
</evidence>
<keyword evidence="1" id="KW-0433">Leucine-rich repeat</keyword>
<evidence type="ECO:0008006" key="7">
    <source>
        <dbReference type="Google" id="ProtNLM"/>
    </source>
</evidence>
<dbReference type="InterPro" id="IPR003591">
    <property type="entry name" value="Leu-rich_rpt_typical-subtyp"/>
</dbReference>
<sequence length="757" mass="86515">MRTLVTFLTFSMMGSISSGTIYREDCDAPYIERSTTTHTTPQYYGHYYRDYDRRDHHNDGPCDYGLRVTVDVTCNLMSYMKSTRYYVTQTICTQDNVRFFTRSGSHIPVLPGSAFAAEFEISELHLSNIGLTKIIPGAFNLQPNIKTIYLNKNNLTQITVGLFNSLSHLELLSLSDNQITSISEDAFSSVPLEKLYLSGNKLLSLPDSFAEIKTLDISYNCINKVDPSVDFYTLLFNGSNNEIKEFNTSKFVVIQDLHLANNRMKYFYVNNGRNTLEKLDLFNNSFAKIPENIYNLKLLNLGANIISSLPNGTLNSSLLEELNLSANNLTYIPSLTFKQLTLLKFLDLSENRISSFTFGTFDGLDSLRFLNISHNKFKALPFRTFHALKNLRNIDFSGNEIEDMSIAELFKTRTKSVIVRFESNVFSCHKLLEIIHNLETREVSFIRRNYVDGDNIYGIKCTDFNELIDVKGDAGSSRNNTAYSGLISYLNSGFEDSRFAQYLGDLSNSSVMSNLSTDIKQLLKELMDRDRTENNYFVNLTKKLEANLSNIVNEYAKQNRFDFERAFSENYRHLNMSMEIDKNLNEALNKIANELNENSAKDLDLYKTLLSLRQMLNDTISSNKNERDLLVKKFFDLNTDMKMLLEALKAERQQDFKLLLDTLGKIQIKPSMLMPEISESNSFRLSHSEKLGIHSENEATVKTSPVLILIAILLLIIAMLILGLGYVVLFRIKYIVNQKSDVELTRLVESRSNDVCE</sequence>
<dbReference type="Pfam" id="PF00560">
    <property type="entry name" value="LRR_1"/>
    <property type="match status" value="1"/>
</dbReference>
<evidence type="ECO:0000256" key="4">
    <source>
        <dbReference type="SAM" id="SignalP"/>
    </source>
</evidence>
<keyword evidence="3" id="KW-1133">Transmembrane helix</keyword>
<evidence type="ECO:0000256" key="2">
    <source>
        <dbReference type="ARBA" id="ARBA00022737"/>
    </source>
</evidence>
<keyword evidence="4" id="KW-0732">Signal</keyword>
<reference evidence="5 6" key="1">
    <citation type="submission" date="2019-01" db="EMBL/GenBank/DDBJ databases">
        <authorList>
            <person name="Sayadi A."/>
        </authorList>
    </citation>
    <scope>NUCLEOTIDE SEQUENCE [LARGE SCALE GENOMIC DNA]</scope>
</reference>
<keyword evidence="3" id="KW-0812">Transmembrane</keyword>
<evidence type="ECO:0000256" key="3">
    <source>
        <dbReference type="SAM" id="Phobius"/>
    </source>
</evidence>
<dbReference type="SMART" id="SM00369">
    <property type="entry name" value="LRR_TYP"/>
    <property type="match status" value="8"/>
</dbReference>
<dbReference type="InterPro" id="IPR032675">
    <property type="entry name" value="LRR_dom_sf"/>
</dbReference>
<proteinExistence type="predicted"/>
<keyword evidence="2" id="KW-0677">Repeat</keyword>
<dbReference type="Gene3D" id="3.80.10.10">
    <property type="entry name" value="Ribonuclease Inhibitor"/>
    <property type="match status" value="2"/>
</dbReference>
<dbReference type="PANTHER" id="PTHR24366:SF96">
    <property type="entry name" value="LEUCINE RICH REPEAT CONTAINING 53"/>
    <property type="match status" value="1"/>
</dbReference>
<dbReference type="EMBL" id="CAACVG010007724">
    <property type="protein sequence ID" value="VEN46735.1"/>
    <property type="molecule type" value="Genomic_DNA"/>
</dbReference>
<name>A0A653CFM2_CALMS</name>
<protein>
    <recommendedName>
        <fullName evidence="7">LRRCT domain-containing protein</fullName>
    </recommendedName>
</protein>
<dbReference type="SMART" id="SM00365">
    <property type="entry name" value="LRR_SD22"/>
    <property type="match status" value="3"/>
</dbReference>
<dbReference type="Proteomes" id="UP000410492">
    <property type="component" value="Unassembled WGS sequence"/>
</dbReference>
<dbReference type="Pfam" id="PF13855">
    <property type="entry name" value="LRR_8"/>
    <property type="match status" value="2"/>
</dbReference>
<dbReference type="PROSITE" id="PS51450">
    <property type="entry name" value="LRR"/>
    <property type="match status" value="4"/>
</dbReference>
<dbReference type="SMART" id="SM00364">
    <property type="entry name" value="LRR_BAC"/>
    <property type="match status" value="5"/>
</dbReference>
<feature type="transmembrane region" description="Helical" evidence="3">
    <location>
        <begin position="706"/>
        <end position="729"/>
    </location>
</feature>
<dbReference type="InterPro" id="IPR001611">
    <property type="entry name" value="Leu-rich_rpt"/>
</dbReference>
<feature type="signal peptide" evidence="4">
    <location>
        <begin position="1"/>
        <end position="18"/>
    </location>
</feature>
<gene>
    <name evidence="5" type="ORF">CALMAC_LOCUS8734</name>
</gene>